<organism evidence="2 3">
    <name type="scientific">Fictibacillus halophilus</name>
    <dbReference type="NCBI Taxonomy" id="1610490"/>
    <lineage>
        <taxon>Bacteria</taxon>
        <taxon>Bacillati</taxon>
        <taxon>Bacillota</taxon>
        <taxon>Bacilli</taxon>
        <taxon>Bacillales</taxon>
        <taxon>Fictibacillaceae</taxon>
        <taxon>Fictibacillus</taxon>
    </lineage>
</organism>
<dbReference type="InterPro" id="IPR003018">
    <property type="entry name" value="GAF"/>
</dbReference>
<evidence type="ECO:0000259" key="1">
    <source>
        <dbReference type="SMART" id="SM00065"/>
    </source>
</evidence>
<dbReference type="SMART" id="SM00065">
    <property type="entry name" value="GAF"/>
    <property type="match status" value="1"/>
</dbReference>
<dbReference type="EMBL" id="JBEPMP010000002">
    <property type="protein sequence ID" value="MET3730063.1"/>
    <property type="molecule type" value="Genomic_DNA"/>
</dbReference>
<dbReference type="PANTHER" id="PTHR33744">
    <property type="entry name" value="CARBOHYDRATE DIACID REGULATOR"/>
    <property type="match status" value="1"/>
</dbReference>
<dbReference type="InterPro" id="IPR025736">
    <property type="entry name" value="PucR_C-HTH_dom"/>
</dbReference>
<dbReference type="Gene3D" id="1.10.10.2840">
    <property type="entry name" value="PucR C-terminal helix-turn-helix domain"/>
    <property type="match status" value="1"/>
</dbReference>
<reference evidence="2 3" key="1">
    <citation type="submission" date="2024-06" db="EMBL/GenBank/DDBJ databases">
        <title>Genomic Encyclopedia of Type Strains, Phase IV (KMG-IV): sequencing the most valuable type-strain genomes for metagenomic binning, comparative biology and taxonomic classification.</title>
        <authorList>
            <person name="Goeker M."/>
        </authorList>
    </citation>
    <scope>NUCLEOTIDE SEQUENCE [LARGE SCALE GENOMIC DNA]</scope>
    <source>
        <strain evidence="2 3">DSM 100124</strain>
    </source>
</reference>
<evidence type="ECO:0000313" key="3">
    <source>
        <dbReference type="Proteomes" id="UP001549097"/>
    </source>
</evidence>
<dbReference type="InterPro" id="IPR029016">
    <property type="entry name" value="GAF-like_dom_sf"/>
</dbReference>
<feature type="domain" description="GAF" evidence="1">
    <location>
        <begin position="22"/>
        <end position="183"/>
    </location>
</feature>
<comment type="caution">
    <text evidence="2">The sequence shown here is derived from an EMBL/GenBank/DDBJ whole genome shotgun (WGS) entry which is preliminary data.</text>
</comment>
<keyword evidence="3" id="KW-1185">Reference proteome</keyword>
<gene>
    <name evidence="2" type="ORF">ABID52_003680</name>
</gene>
<proteinExistence type="predicted"/>
<name>A0ABV2LN91_9BACL</name>
<dbReference type="InterPro" id="IPR051448">
    <property type="entry name" value="CdaR-like_regulators"/>
</dbReference>
<protein>
    <submittedName>
        <fullName evidence="2">Sugar diacid utilization regulator</fullName>
    </submittedName>
</protein>
<dbReference type="InterPro" id="IPR042070">
    <property type="entry name" value="PucR_C-HTH_sf"/>
</dbReference>
<dbReference type="SUPFAM" id="SSF55781">
    <property type="entry name" value="GAF domain-like"/>
    <property type="match status" value="1"/>
</dbReference>
<dbReference type="RefSeq" id="WP_198769190.1">
    <property type="nucleotide sequence ID" value="NZ_JAEACF010000002.1"/>
</dbReference>
<dbReference type="Pfam" id="PF13556">
    <property type="entry name" value="HTH_30"/>
    <property type="match status" value="1"/>
</dbReference>
<dbReference type="Gene3D" id="3.30.450.40">
    <property type="match status" value="1"/>
</dbReference>
<dbReference type="Pfam" id="PF13185">
    <property type="entry name" value="GAF_2"/>
    <property type="match status" value="1"/>
</dbReference>
<sequence>MKSEKQLMSLINAAQVLSSTLDVDQVLDRLIDEVINVIDGAHAVILFIYDPKKKKLIINKCKGFNQTYMKHIALNKDEGMTGKTFMTQKAQIFSHIQDTSKGMENIQPENQKNFHKALGDLHQYPISTICAPLLSKEGCLGVLTIDSFSENILFNHEDLTMLETFASQASIAIENAKLFTHQERSKRIHSELARASVSQQGLETVTFTLSNLIQRHVCLFNEFMDLITASSLEAEQIGKVAVESYEDLFDQIILGHSTQVNKQIEARSVHLFPIITDKVAIGAMAIFGEPHDELDVLDELAIDLASNLFAIELMGQERMLSDLYKYEGYLLEQLLNHKFESFTPPQRSIVGISDHNRNLCVNIKISNQLLPFQELSSRKQLFNRLLFRELQKLEYKILVLDRNMEYDILVIIHNKKEEEEVLLQLSDFFSTLRTLLSSKTSFVFHVGLGRMFTKLGDIDSSYRDAIRCAEYVQKHRSEEVALSYKELGIYQLFLKHDRDELADYITDLLGPLIKYDQDHATELVETLHTYLQCKQNMTKTAAESFVHLNTIKYRLQKIKEILRVEKLQGKELFELQLAIYLQEFVKIKY</sequence>
<dbReference type="PANTHER" id="PTHR33744:SF15">
    <property type="entry name" value="CARBOHYDRATE DIACID REGULATOR"/>
    <property type="match status" value="1"/>
</dbReference>
<evidence type="ECO:0000313" key="2">
    <source>
        <dbReference type="EMBL" id="MET3730063.1"/>
    </source>
</evidence>
<accession>A0ABV2LN91</accession>
<dbReference type="Proteomes" id="UP001549097">
    <property type="component" value="Unassembled WGS sequence"/>
</dbReference>